<feature type="chain" id="PRO_5046160891" description="Poly(3-hydroxybutyrate) depolymerase" evidence="1">
    <location>
        <begin position="24"/>
        <end position="356"/>
    </location>
</feature>
<organism evidence="2 3">
    <name type="scientific">Uliginosibacterium paludis</name>
    <dbReference type="NCBI Taxonomy" id="1615952"/>
    <lineage>
        <taxon>Bacteria</taxon>
        <taxon>Pseudomonadati</taxon>
        <taxon>Pseudomonadota</taxon>
        <taxon>Betaproteobacteria</taxon>
        <taxon>Rhodocyclales</taxon>
        <taxon>Zoogloeaceae</taxon>
        <taxon>Uliginosibacterium</taxon>
    </lineage>
</organism>
<evidence type="ECO:0000313" key="2">
    <source>
        <dbReference type="EMBL" id="MET1489393.1"/>
    </source>
</evidence>
<dbReference type="SUPFAM" id="SSF53474">
    <property type="entry name" value="alpha/beta-Hydrolases"/>
    <property type="match status" value="1"/>
</dbReference>
<dbReference type="Proteomes" id="UP001548590">
    <property type="component" value="Unassembled WGS sequence"/>
</dbReference>
<reference evidence="2 3" key="1">
    <citation type="submission" date="2024-07" db="EMBL/GenBank/DDBJ databases">
        <title>Uliginosibacterium paludis KCTC:42655.</title>
        <authorList>
            <person name="Kim M.K."/>
        </authorList>
    </citation>
    <scope>NUCLEOTIDE SEQUENCE [LARGE SCALE GENOMIC DNA]</scope>
    <source>
        <strain evidence="2 3">KCTC 42655</strain>
    </source>
</reference>
<evidence type="ECO:0008006" key="4">
    <source>
        <dbReference type="Google" id="ProtNLM"/>
    </source>
</evidence>
<keyword evidence="3" id="KW-1185">Reference proteome</keyword>
<dbReference type="RefSeq" id="WP_345925567.1">
    <property type="nucleotide sequence ID" value="NZ_JBDIVF010000002.1"/>
</dbReference>
<keyword evidence="1" id="KW-0732">Signal</keyword>
<dbReference type="PANTHER" id="PTHR35560">
    <property type="entry name" value="BLL0132 PROTEIN"/>
    <property type="match status" value="1"/>
</dbReference>
<dbReference type="InterPro" id="IPR029058">
    <property type="entry name" value="AB_hydrolase_fold"/>
</dbReference>
<dbReference type="EMBL" id="JBEWLZ010000003">
    <property type="protein sequence ID" value="MET1489393.1"/>
    <property type="molecule type" value="Genomic_DNA"/>
</dbReference>
<proteinExistence type="predicted"/>
<protein>
    <recommendedName>
        <fullName evidence="4">Poly(3-hydroxybutyrate) depolymerase</fullName>
    </recommendedName>
</protein>
<evidence type="ECO:0000256" key="1">
    <source>
        <dbReference type="SAM" id="SignalP"/>
    </source>
</evidence>
<name>A0ABV2CNE7_9RHOO</name>
<accession>A0ABV2CNE7</accession>
<sequence length="356" mass="38014">MKLAPFLLHGVVLFATLCGTALADAGPLVMERLETEAGRFPWFHARAGQSGPVQRILIILHGHARDMNDSLAAGLRVAELAGTDAGVLVVAPLFPVRTGAAACSRADTPAFEAGDAEWTCSDWQEGGLAHGRALSAFAAMDRLLAELGRRWPEAHQVTLAGFSAGGQFVQRYAGFAQIPADMRLRFVVADPGSWLYPDDRRPQPVKHGEAVDWRACTAATGEGACDFSWSVPADCPAALDWKFGLRNRPAHLALPPEILQARRAAADIVYLEGALDTGEGPGSAYRILDKSCGARAQGPYRLQRGLAFAAHENTFIRPDRPAPLIVIPGCGHQPACVLTSPLARPWLLPSATSVAH</sequence>
<gene>
    <name evidence="2" type="ORF">ABVT11_06110</name>
</gene>
<dbReference type="PANTHER" id="PTHR35560:SF3">
    <property type="entry name" value="PEPTIDASE S9 PROLYL OLIGOPEPTIDASE CATALYTIC DOMAIN-CONTAINING PROTEIN"/>
    <property type="match status" value="1"/>
</dbReference>
<comment type="caution">
    <text evidence="2">The sequence shown here is derived from an EMBL/GenBank/DDBJ whole genome shotgun (WGS) entry which is preliminary data.</text>
</comment>
<feature type="signal peptide" evidence="1">
    <location>
        <begin position="1"/>
        <end position="23"/>
    </location>
</feature>
<evidence type="ECO:0000313" key="3">
    <source>
        <dbReference type="Proteomes" id="UP001548590"/>
    </source>
</evidence>
<dbReference type="Gene3D" id="3.40.50.1820">
    <property type="entry name" value="alpha/beta hydrolase"/>
    <property type="match status" value="1"/>
</dbReference>